<sequence length="219" mass="25048">MFLEVVATSLADIRKINNSKADKIQFCKNLDVNGLTPNIDDILVADQIALKPIDIMIRTSDDNFIFTEYELRKQIQMISMISKLSNINGVVIGALNNESAINETFLEQVNKVRANLKLTFHQAFDQVKDFKQALNILEKHNIDSVLISVSEDLEKSLKDIKELKNAYPKIKFVINFETNQNIKQYIKARDYVHISTSARVDQNLNSEISIENINAFKEK</sequence>
<comment type="caution">
    <text evidence="3">The sequence shown here is derived from an EMBL/GenBank/DDBJ whole genome shotgun (WGS) entry which is preliminary data.</text>
</comment>
<dbReference type="SUPFAM" id="SSF110395">
    <property type="entry name" value="CutC-like"/>
    <property type="match status" value="1"/>
</dbReference>
<proteinExistence type="inferred from homology"/>
<evidence type="ECO:0000313" key="3">
    <source>
        <dbReference type="EMBL" id="MDQ0567448.1"/>
    </source>
</evidence>
<comment type="similarity">
    <text evidence="1">Belongs to the CutC family.</text>
</comment>
<dbReference type="Gene3D" id="3.20.20.380">
    <property type="entry name" value="Copper homeostasis (CutC) domain"/>
    <property type="match status" value="1"/>
</dbReference>
<dbReference type="EMBL" id="JAUSWP010000001">
    <property type="protein sequence ID" value="MDQ0567448.1"/>
    <property type="molecule type" value="Genomic_DNA"/>
</dbReference>
<organism evidence="3 4">
    <name type="scientific">Mycoplasma yeatsii</name>
    <dbReference type="NCBI Taxonomy" id="51365"/>
    <lineage>
        <taxon>Bacteria</taxon>
        <taxon>Bacillati</taxon>
        <taxon>Mycoplasmatota</taxon>
        <taxon>Mollicutes</taxon>
        <taxon>Mycoplasmataceae</taxon>
        <taxon>Mycoplasma</taxon>
    </lineage>
</organism>
<keyword evidence="4" id="KW-1185">Reference proteome</keyword>
<dbReference type="Pfam" id="PF03932">
    <property type="entry name" value="CutC"/>
    <property type="match status" value="1"/>
</dbReference>
<evidence type="ECO:0000313" key="4">
    <source>
        <dbReference type="Proteomes" id="UP001236620"/>
    </source>
</evidence>
<dbReference type="InterPro" id="IPR005627">
    <property type="entry name" value="CutC-like"/>
</dbReference>
<dbReference type="Proteomes" id="UP001236620">
    <property type="component" value="Unassembled WGS sequence"/>
</dbReference>
<name>A0ABU0NDC2_9MOLU</name>
<accession>A0ABU0NDC2</accession>
<evidence type="ECO:0000256" key="2">
    <source>
        <dbReference type="ARBA" id="ARBA00019014"/>
    </source>
</evidence>
<dbReference type="PANTHER" id="PTHR12598:SF0">
    <property type="entry name" value="COPPER HOMEOSTASIS PROTEIN CUTC HOMOLOG"/>
    <property type="match status" value="1"/>
</dbReference>
<evidence type="ECO:0000256" key="1">
    <source>
        <dbReference type="ARBA" id="ARBA00007768"/>
    </source>
</evidence>
<protein>
    <recommendedName>
        <fullName evidence="2">Copper homeostasis protein cutC homolog</fullName>
    </recommendedName>
</protein>
<dbReference type="InterPro" id="IPR036822">
    <property type="entry name" value="CutC-like_dom_sf"/>
</dbReference>
<reference evidence="3" key="1">
    <citation type="submission" date="2023-07" db="EMBL/GenBank/DDBJ databases">
        <title>Genomic Encyclopedia of Type Strains, Phase IV (KMG-IV): sequencing the most valuable type-strain genomes for metagenomic binning, comparative biology and taxonomic classification.</title>
        <authorList>
            <person name="Goeker M."/>
        </authorList>
    </citation>
    <scope>NUCLEOTIDE SEQUENCE [LARGE SCALE GENOMIC DNA]</scope>
    <source>
        <strain evidence="3">DSM 22019</strain>
    </source>
</reference>
<gene>
    <name evidence="3" type="ORF">J2Z63_000069</name>
</gene>
<dbReference type="RefSeq" id="WP_307443878.1">
    <property type="nucleotide sequence ID" value="NZ_JAUSWP010000001.1"/>
</dbReference>
<dbReference type="PANTHER" id="PTHR12598">
    <property type="entry name" value="COPPER HOMEOSTASIS PROTEIN CUTC"/>
    <property type="match status" value="1"/>
</dbReference>